<proteinExistence type="predicted"/>
<accession>A0A1D1V7U7</accession>
<organism evidence="1 2">
    <name type="scientific">Ramazzottius varieornatus</name>
    <name type="common">Water bear</name>
    <name type="synonym">Tardigrade</name>
    <dbReference type="NCBI Taxonomy" id="947166"/>
    <lineage>
        <taxon>Eukaryota</taxon>
        <taxon>Metazoa</taxon>
        <taxon>Ecdysozoa</taxon>
        <taxon>Tardigrada</taxon>
        <taxon>Eutardigrada</taxon>
        <taxon>Parachela</taxon>
        <taxon>Hypsibioidea</taxon>
        <taxon>Ramazzottiidae</taxon>
        <taxon>Ramazzottius</taxon>
    </lineage>
</organism>
<dbReference type="EMBL" id="BDGG01000003">
    <property type="protein sequence ID" value="GAU94903.1"/>
    <property type="molecule type" value="Genomic_DNA"/>
</dbReference>
<dbReference type="AlphaFoldDB" id="A0A1D1V7U7"/>
<sequence length="81" mass="9153">MESLAGAAVGADFGRISQARTASTEAKRRLCEQQLNMDQSNPYQANHYQALRSKARHLRLPKYSDLQSKAAQLFSFRILIQ</sequence>
<comment type="caution">
    <text evidence="1">The sequence shown here is derived from an EMBL/GenBank/DDBJ whole genome shotgun (WGS) entry which is preliminary data.</text>
</comment>
<evidence type="ECO:0000313" key="2">
    <source>
        <dbReference type="Proteomes" id="UP000186922"/>
    </source>
</evidence>
<evidence type="ECO:0000313" key="1">
    <source>
        <dbReference type="EMBL" id="GAU94903.1"/>
    </source>
</evidence>
<reference evidence="1 2" key="1">
    <citation type="journal article" date="2016" name="Nat. Commun.">
        <title>Extremotolerant tardigrade genome and improved radiotolerance of human cultured cells by tardigrade-unique protein.</title>
        <authorList>
            <person name="Hashimoto T."/>
            <person name="Horikawa D.D."/>
            <person name="Saito Y."/>
            <person name="Kuwahara H."/>
            <person name="Kozuka-Hata H."/>
            <person name="Shin-I T."/>
            <person name="Minakuchi Y."/>
            <person name="Ohishi K."/>
            <person name="Motoyama A."/>
            <person name="Aizu T."/>
            <person name="Enomoto A."/>
            <person name="Kondo K."/>
            <person name="Tanaka S."/>
            <person name="Hara Y."/>
            <person name="Koshikawa S."/>
            <person name="Sagara H."/>
            <person name="Miura T."/>
            <person name="Yokobori S."/>
            <person name="Miyagawa K."/>
            <person name="Suzuki Y."/>
            <person name="Kubo T."/>
            <person name="Oyama M."/>
            <person name="Kohara Y."/>
            <person name="Fujiyama A."/>
            <person name="Arakawa K."/>
            <person name="Katayama T."/>
            <person name="Toyoda A."/>
            <person name="Kunieda T."/>
        </authorList>
    </citation>
    <scope>NUCLEOTIDE SEQUENCE [LARGE SCALE GENOMIC DNA]</scope>
    <source>
        <strain evidence="1 2">YOKOZUNA-1</strain>
    </source>
</reference>
<dbReference type="Proteomes" id="UP000186922">
    <property type="component" value="Unassembled WGS sequence"/>
</dbReference>
<gene>
    <name evidence="1" type="primary">RvY_06602-1</name>
    <name evidence="1" type="synonym">RvY_06602.1</name>
    <name evidence="1" type="ORF">RvY_06602</name>
</gene>
<name>A0A1D1V7U7_RAMVA</name>
<keyword evidence="2" id="KW-1185">Reference proteome</keyword>
<protein>
    <submittedName>
        <fullName evidence="1">Uncharacterized protein</fullName>
    </submittedName>
</protein>